<evidence type="ECO:0000313" key="2">
    <source>
        <dbReference type="Proteomes" id="UP000287166"/>
    </source>
</evidence>
<dbReference type="AlphaFoldDB" id="A0A401H187"/>
<name>A0A401H187_9APHY</name>
<accession>A0A401H187</accession>
<dbReference type="Proteomes" id="UP000287166">
    <property type="component" value="Unassembled WGS sequence"/>
</dbReference>
<comment type="caution">
    <text evidence="1">The sequence shown here is derived from an EMBL/GenBank/DDBJ whole genome shotgun (WGS) entry which is preliminary data.</text>
</comment>
<dbReference type="EMBL" id="BFAD01000012">
    <property type="protein sequence ID" value="GBE88149.1"/>
    <property type="molecule type" value="Genomic_DNA"/>
</dbReference>
<proteinExistence type="predicted"/>
<dbReference type="InParanoid" id="A0A401H187"/>
<dbReference type="GeneID" id="38785066"/>
<dbReference type="InterPro" id="IPR036047">
    <property type="entry name" value="F-box-like_dom_sf"/>
</dbReference>
<evidence type="ECO:0008006" key="3">
    <source>
        <dbReference type="Google" id="ProtNLM"/>
    </source>
</evidence>
<dbReference type="STRING" id="139825.A0A401H187"/>
<dbReference type="RefSeq" id="XP_027619062.1">
    <property type="nucleotide sequence ID" value="XM_027763261.1"/>
</dbReference>
<protein>
    <recommendedName>
        <fullName evidence="3">F-box domain-containing protein</fullName>
    </recommendedName>
</protein>
<organism evidence="1 2">
    <name type="scientific">Sparassis crispa</name>
    <dbReference type="NCBI Taxonomy" id="139825"/>
    <lineage>
        <taxon>Eukaryota</taxon>
        <taxon>Fungi</taxon>
        <taxon>Dikarya</taxon>
        <taxon>Basidiomycota</taxon>
        <taxon>Agaricomycotina</taxon>
        <taxon>Agaricomycetes</taxon>
        <taxon>Polyporales</taxon>
        <taxon>Sparassidaceae</taxon>
        <taxon>Sparassis</taxon>
    </lineage>
</organism>
<dbReference type="SUPFAM" id="SSF81383">
    <property type="entry name" value="F-box domain"/>
    <property type="match status" value="1"/>
</dbReference>
<reference evidence="1 2" key="1">
    <citation type="journal article" date="2018" name="Sci. Rep.">
        <title>Genome sequence of the cauliflower mushroom Sparassis crispa (Hanabiratake) and its association with beneficial usage.</title>
        <authorList>
            <person name="Kiyama R."/>
            <person name="Furutani Y."/>
            <person name="Kawaguchi K."/>
            <person name="Nakanishi T."/>
        </authorList>
    </citation>
    <scope>NUCLEOTIDE SEQUENCE [LARGE SCALE GENOMIC DNA]</scope>
</reference>
<keyword evidence="2" id="KW-1185">Reference proteome</keyword>
<evidence type="ECO:0000313" key="1">
    <source>
        <dbReference type="EMBL" id="GBE88149.1"/>
    </source>
</evidence>
<gene>
    <name evidence="1" type="ORF">SCP_1203790</name>
</gene>
<sequence length="745" mass="84175">MMLSMRLLSLNDDVLLLVASFLHPLDARRLSETCRHLHLIALPQALSAIVLGTCFQLAAFCRYMLSSPQTPMDLLRVLVIVAPVGDVSNAALLADVFEQALRLRSIHMHHSDTFIEAEPRISTTLAALEDLEDVTLFNARELVREMLLRLRSKPRKVQLLCPMEYPRLVLHLSQLSALRHAVTLSLFNITIEDDTLVGQPAAPFVALQHLSLHYAQIPAVLFPFPNLDRVEVWLGEILGPTPDAVLSPTPRTVRNVSLDASWMRIATTEEDIGQALRVLQFVQPLTLSLKIFVRPLLAFWTCLVALSPQLRYLDLELDTMRVLENGVRVFSFVTEWLRVISPLLASLNLHCLRVSVAHSRTSLRQQIQDILLQHVGPSLRYIGVSRDPATHAGSWRCPSRLVRPFTKLYALQLRIKFDVYDTDLLSRWFCDNSLTSDVYSIVNENCLQWDSGGSKKLQCVKGRSTAAKAASGIYALIVTCSLWAFSKWWWWFIAAVVLHGGRAEHQQHGDIDSAASLRDDELNLSVSTHLGKSTWDNLGLRTRATTSLTIESPYSTPSVAPLHPIYFLAIHVFASVTDLRLFHVEFRTFLDFARLVSSFPNLLAVEFWNVSWLEHGSNPFALDCYRSRFQWNDLVIDDVELTGLAQLLRAVGSSLQHLTFRADNEWMESFVSEEGLSMVHLTSLRSLQIPIRLDRTDFGSIEELLSRHICSRVMCSLTFSFHYGYNATPLDGAKDVLLRMERAGH</sequence>